<dbReference type="PANTHER" id="PTHR11926:SF1402">
    <property type="entry name" value="GLYCOSYLTRANSFERASE"/>
    <property type="match status" value="1"/>
</dbReference>
<dbReference type="SUPFAM" id="SSF53756">
    <property type="entry name" value="UDP-Glycosyltransferase/glycogen phosphorylase"/>
    <property type="match status" value="1"/>
</dbReference>
<dbReference type="CDD" id="cd03784">
    <property type="entry name" value="GT1_Gtf-like"/>
    <property type="match status" value="1"/>
</dbReference>
<dbReference type="GO" id="GO:0047213">
    <property type="term" value="F:anthocyanidin 3-O-glucosyltransferase activity"/>
    <property type="evidence" value="ECO:0007669"/>
    <property type="project" value="UniProtKB-EC"/>
</dbReference>
<dbReference type="Proteomes" id="UP001159364">
    <property type="component" value="Linkage Group LG07"/>
</dbReference>
<gene>
    <name evidence="7" type="ORF">K2173_009799</name>
</gene>
<evidence type="ECO:0000256" key="4">
    <source>
        <dbReference type="ARBA" id="ARBA00047606"/>
    </source>
</evidence>
<evidence type="ECO:0000256" key="3">
    <source>
        <dbReference type="ARBA" id="ARBA00022679"/>
    </source>
</evidence>
<comment type="catalytic activity">
    <reaction evidence="4">
        <text>an anthocyanidin + UDP-alpha-D-glucose + H(+) = an anthocyanidin 3-O-beta-D-glucoside + UDP</text>
        <dbReference type="Rhea" id="RHEA:20093"/>
        <dbReference type="ChEBI" id="CHEBI:15378"/>
        <dbReference type="ChEBI" id="CHEBI:16307"/>
        <dbReference type="ChEBI" id="CHEBI:58223"/>
        <dbReference type="ChEBI" id="CHEBI:58885"/>
        <dbReference type="ChEBI" id="CHEBI:143576"/>
        <dbReference type="EC" id="2.4.1.115"/>
    </reaction>
</comment>
<dbReference type="Gene3D" id="3.40.50.2000">
    <property type="entry name" value="Glycogen Phosphorylase B"/>
    <property type="match status" value="2"/>
</dbReference>
<dbReference type="Pfam" id="PF00201">
    <property type="entry name" value="UDPGT"/>
    <property type="match status" value="1"/>
</dbReference>
<protein>
    <recommendedName>
        <fullName evidence="6">Glycosyltransferase</fullName>
        <ecNumber evidence="6">2.4.1.-</ecNumber>
    </recommendedName>
</protein>
<dbReference type="GO" id="GO:0080044">
    <property type="term" value="F:quercetin 7-O-glucosyltransferase activity"/>
    <property type="evidence" value="ECO:0007669"/>
    <property type="project" value="TreeGrafter"/>
</dbReference>
<dbReference type="GO" id="GO:0080043">
    <property type="term" value="F:quercetin 3-O-glucosyltransferase activity"/>
    <property type="evidence" value="ECO:0007669"/>
    <property type="project" value="TreeGrafter"/>
</dbReference>
<name>A0AAV8T0D3_9ROSI</name>
<keyword evidence="5" id="KW-0328">Glycosyltransferase</keyword>
<comment type="caution">
    <text evidence="7">The sequence shown here is derived from an EMBL/GenBank/DDBJ whole genome shotgun (WGS) entry which is preliminary data.</text>
</comment>
<evidence type="ECO:0000256" key="6">
    <source>
        <dbReference type="RuleBase" id="RU362057"/>
    </source>
</evidence>
<dbReference type="AlphaFoldDB" id="A0AAV8T0D3"/>
<comment type="similarity">
    <text evidence="2 5">Belongs to the UDP-glycosyltransferase family.</text>
</comment>
<dbReference type="EMBL" id="JAIWQS010000007">
    <property type="protein sequence ID" value="KAJ8759698.1"/>
    <property type="molecule type" value="Genomic_DNA"/>
</dbReference>
<dbReference type="InterPro" id="IPR035595">
    <property type="entry name" value="UDP_glycos_trans_CS"/>
</dbReference>
<dbReference type="FunFam" id="3.40.50.2000:FF:000122">
    <property type="entry name" value="Glycosyltransferase"/>
    <property type="match status" value="1"/>
</dbReference>
<proteinExistence type="inferred from homology"/>
<evidence type="ECO:0000313" key="8">
    <source>
        <dbReference type="Proteomes" id="UP001159364"/>
    </source>
</evidence>
<evidence type="ECO:0000256" key="5">
    <source>
        <dbReference type="RuleBase" id="RU003718"/>
    </source>
</evidence>
<evidence type="ECO:0000256" key="1">
    <source>
        <dbReference type="ARBA" id="ARBA00004935"/>
    </source>
</evidence>
<evidence type="ECO:0000256" key="2">
    <source>
        <dbReference type="ARBA" id="ARBA00009995"/>
    </source>
</evidence>
<evidence type="ECO:0000313" key="7">
    <source>
        <dbReference type="EMBL" id="KAJ8759698.1"/>
    </source>
</evidence>
<dbReference type="InterPro" id="IPR002213">
    <property type="entry name" value="UDP_glucos_trans"/>
</dbReference>
<organism evidence="7 8">
    <name type="scientific">Erythroxylum novogranatense</name>
    <dbReference type="NCBI Taxonomy" id="1862640"/>
    <lineage>
        <taxon>Eukaryota</taxon>
        <taxon>Viridiplantae</taxon>
        <taxon>Streptophyta</taxon>
        <taxon>Embryophyta</taxon>
        <taxon>Tracheophyta</taxon>
        <taxon>Spermatophyta</taxon>
        <taxon>Magnoliopsida</taxon>
        <taxon>eudicotyledons</taxon>
        <taxon>Gunneridae</taxon>
        <taxon>Pentapetalae</taxon>
        <taxon>rosids</taxon>
        <taxon>fabids</taxon>
        <taxon>Malpighiales</taxon>
        <taxon>Erythroxylaceae</taxon>
        <taxon>Erythroxylum</taxon>
    </lineage>
</organism>
<reference evidence="7 8" key="1">
    <citation type="submission" date="2021-09" db="EMBL/GenBank/DDBJ databases">
        <title>Genomic insights and catalytic innovation underlie evolution of tropane alkaloids biosynthesis.</title>
        <authorList>
            <person name="Wang Y.-J."/>
            <person name="Tian T."/>
            <person name="Huang J.-P."/>
            <person name="Huang S.-X."/>
        </authorList>
    </citation>
    <scope>NUCLEOTIDE SEQUENCE [LARGE SCALE GENOMIC DNA]</scope>
    <source>
        <strain evidence="7">KIB-2018</strain>
        <tissue evidence="7">Leaf</tissue>
    </source>
</reference>
<comment type="pathway">
    <text evidence="1">Pigment biosynthesis; anthocyanin biosynthesis.</text>
</comment>
<dbReference type="PROSITE" id="PS00375">
    <property type="entry name" value="UDPGT"/>
    <property type="match status" value="1"/>
</dbReference>
<sequence>MGNIKATRRSKIILVPYPAQGHVTPMLKLASAFLSHGFDPVMIVPEFIHRRIISSIEISCVSVPDGLQMDAPRDFFANEKAIESCLPIHLKGIVHRLDEDGEVACMVVDLLVSSAIEVGHRCGVPVAGFWPAMLATYQLVSAIPDMTRVGLISDNGNPQVFGPAKFLHNQPLLSSEKLPWLIGCPSARKARFKFWTRTMERSKSLQWLLVNSFLEDSVDDHVKPQNGALLNNHSRNRQPVVFPVGPLRSKHGTLKNPSFWLEDTSCLQWLDKQNPGSVIYVSFGSWVSPIGEGKMTGLALTLEALGRPFMWVLGDGWRKGLPAGYIDRVSKQGKVVSWAPQMEVLQHKAVGCYLTHCGWNSTMEAIQCQKRLLCYPVAGDQFLNCGYIVQKWRIGVQINEFGLKDIEEGLKTVMEDNEMGCRLKTLYEKTMGEEASSKTRSTLTEFIDDIQRTDESAIPLALEILSSLLNALRFFMTSLIWIIWIGPRF</sequence>
<keyword evidence="3 5" id="KW-0808">Transferase</keyword>
<dbReference type="EC" id="2.4.1.-" evidence="6"/>
<keyword evidence="8" id="KW-1185">Reference proteome</keyword>
<dbReference type="PANTHER" id="PTHR11926">
    <property type="entry name" value="GLUCOSYL/GLUCURONOSYL TRANSFERASES"/>
    <property type="match status" value="1"/>
</dbReference>
<accession>A0AAV8T0D3</accession>